<evidence type="ECO:0000256" key="3">
    <source>
        <dbReference type="ARBA" id="ARBA00009908"/>
    </source>
</evidence>
<evidence type="ECO:0000256" key="11">
    <source>
        <dbReference type="SAM" id="Phobius"/>
    </source>
</evidence>
<feature type="signal peptide" evidence="12">
    <location>
        <begin position="1"/>
        <end position="18"/>
    </location>
</feature>
<evidence type="ECO:0000256" key="8">
    <source>
        <dbReference type="ARBA" id="ARBA00023136"/>
    </source>
</evidence>
<dbReference type="PROSITE" id="PS01209">
    <property type="entry name" value="LDLRA_1"/>
    <property type="match status" value="1"/>
</dbReference>
<name>A0A210QQP9_MIZYE</name>
<evidence type="ECO:0000256" key="5">
    <source>
        <dbReference type="ARBA" id="ARBA00022700"/>
    </source>
</evidence>
<dbReference type="InterPro" id="IPR036055">
    <property type="entry name" value="LDL_receptor-like_sf"/>
</dbReference>
<evidence type="ECO:0000313" key="14">
    <source>
        <dbReference type="Proteomes" id="UP000242188"/>
    </source>
</evidence>
<keyword evidence="4 11" id="KW-0812">Transmembrane</keyword>
<evidence type="ECO:0000256" key="2">
    <source>
        <dbReference type="ARBA" id="ARBA00004190"/>
    </source>
</evidence>
<dbReference type="PANTHER" id="PTHR16514:SF3">
    <property type="entry name" value="LOW-DENSITY LIPOPROTEIN RECEPTOR CLASS A DOMAIN-CONTAINING PROTEIN 4-LIKE ISOFORM X1"/>
    <property type="match status" value="1"/>
</dbReference>
<keyword evidence="14" id="KW-1185">Reference proteome</keyword>
<dbReference type="GO" id="GO:0009968">
    <property type="term" value="P:negative regulation of signal transduction"/>
    <property type="evidence" value="ECO:0007669"/>
    <property type="project" value="UniProtKB-KW"/>
</dbReference>
<accession>A0A210QQP9</accession>
<evidence type="ECO:0000256" key="7">
    <source>
        <dbReference type="ARBA" id="ARBA00022989"/>
    </source>
</evidence>
<feature type="chain" id="PRO_5012487875" description="CUB domain-containing protein" evidence="12">
    <location>
        <begin position="19"/>
        <end position="518"/>
    </location>
</feature>
<sequence length="518" mass="57140">MLFCFGLFALLLYNTVVANGCSNCSQMPRRVCTERRAVCSFTYSRKDRIQALSLEYQHKGYAKCLYTIQAPSNTYIELNFTDLIGFQPHFGPASSTDPNFHLPNSQSSASTLLSSSSPLSSSSSLPVSAKAEHCLPPELVISLFTEGHRSHSKTFRFCKTNNFKTPRVFHFNVNSLQIVYIWEENVHSGFSLDIDFHQRNNKCVFYCTDLTCLTSEKLLCDKVYNCADGSDESNCPSLPLQSDGAYQSLTTVVVIVLFVVLMPVLAVFICVVSPCRSTSRMWRRWRTRDRGVDHRQLRPDSQGSEVVFIPPTTSSPSSTTTPAHLEQQIALMRERHTLLQSARTGMEIGMPSSVHISQDGEEGYAESQKQLAHHSKQEIYQPCFRPPPNKTVYDKDSPPPYYAVKGLGPSSQGVSPGALVQHSNGCSMMVQCFNLSNNNEQHSDGCLRQPNQCRTSGRGGVSPNVGSAPRVHVAHDSAIDLGRHSASGLDRPPDYSAVLASRTSVCSNNNKSPAGGHV</sequence>
<evidence type="ECO:0000256" key="6">
    <source>
        <dbReference type="ARBA" id="ARBA00022753"/>
    </source>
</evidence>
<keyword evidence="9 10" id="KW-1015">Disulfide bond</keyword>
<comment type="similarity">
    <text evidence="3">Belongs to the PMEPA1 family.</text>
</comment>
<dbReference type="GO" id="GO:0031901">
    <property type="term" value="C:early endosome membrane"/>
    <property type="evidence" value="ECO:0007669"/>
    <property type="project" value="UniProtKB-SubCell"/>
</dbReference>
<evidence type="ECO:0000256" key="12">
    <source>
        <dbReference type="SAM" id="SignalP"/>
    </source>
</evidence>
<evidence type="ECO:0008006" key="15">
    <source>
        <dbReference type="Google" id="ProtNLM"/>
    </source>
</evidence>
<keyword evidence="6" id="KW-0967">Endosome</keyword>
<dbReference type="SMART" id="SM00192">
    <property type="entry name" value="LDLa"/>
    <property type="match status" value="1"/>
</dbReference>
<dbReference type="GO" id="GO:0070412">
    <property type="term" value="F:R-SMAD binding"/>
    <property type="evidence" value="ECO:0007669"/>
    <property type="project" value="InterPro"/>
</dbReference>
<dbReference type="Proteomes" id="UP000242188">
    <property type="component" value="Unassembled WGS sequence"/>
</dbReference>
<dbReference type="EMBL" id="NEDP02002396">
    <property type="protein sequence ID" value="OWF51055.1"/>
    <property type="molecule type" value="Genomic_DNA"/>
</dbReference>
<proteinExistence type="inferred from homology"/>
<dbReference type="PROSITE" id="PS50068">
    <property type="entry name" value="LDLRA_2"/>
    <property type="match status" value="1"/>
</dbReference>
<dbReference type="InterPro" id="IPR002172">
    <property type="entry name" value="LDrepeatLR_classA_rpt"/>
</dbReference>
<gene>
    <name evidence="13" type="ORF">KP79_PYT00785</name>
</gene>
<dbReference type="SUPFAM" id="SSF57424">
    <property type="entry name" value="LDL receptor-like module"/>
    <property type="match status" value="1"/>
</dbReference>
<dbReference type="AlphaFoldDB" id="A0A210QQP9"/>
<dbReference type="CDD" id="cd00112">
    <property type="entry name" value="LDLa"/>
    <property type="match status" value="1"/>
</dbReference>
<comment type="caution">
    <text evidence="13">The sequence shown here is derived from an EMBL/GenBank/DDBJ whole genome shotgun (WGS) entry which is preliminary data.</text>
</comment>
<reference evidence="13 14" key="1">
    <citation type="journal article" date="2017" name="Nat. Ecol. Evol.">
        <title>Scallop genome provides insights into evolution of bilaterian karyotype and development.</title>
        <authorList>
            <person name="Wang S."/>
            <person name="Zhang J."/>
            <person name="Jiao W."/>
            <person name="Li J."/>
            <person name="Xun X."/>
            <person name="Sun Y."/>
            <person name="Guo X."/>
            <person name="Huan P."/>
            <person name="Dong B."/>
            <person name="Zhang L."/>
            <person name="Hu X."/>
            <person name="Sun X."/>
            <person name="Wang J."/>
            <person name="Zhao C."/>
            <person name="Wang Y."/>
            <person name="Wang D."/>
            <person name="Huang X."/>
            <person name="Wang R."/>
            <person name="Lv J."/>
            <person name="Li Y."/>
            <person name="Zhang Z."/>
            <person name="Liu B."/>
            <person name="Lu W."/>
            <person name="Hui Y."/>
            <person name="Liang J."/>
            <person name="Zhou Z."/>
            <person name="Hou R."/>
            <person name="Li X."/>
            <person name="Liu Y."/>
            <person name="Li H."/>
            <person name="Ning X."/>
            <person name="Lin Y."/>
            <person name="Zhao L."/>
            <person name="Xing Q."/>
            <person name="Dou J."/>
            <person name="Li Y."/>
            <person name="Mao J."/>
            <person name="Guo H."/>
            <person name="Dou H."/>
            <person name="Li T."/>
            <person name="Mu C."/>
            <person name="Jiang W."/>
            <person name="Fu Q."/>
            <person name="Fu X."/>
            <person name="Miao Y."/>
            <person name="Liu J."/>
            <person name="Yu Q."/>
            <person name="Li R."/>
            <person name="Liao H."/>
            <person name="Li X."/>
            <person name="Kong Y."/>
            <person name="Jiang Z."/>
            <person name="Chourrout D."/>
            <person name="Li R."/>
            <person name="Bao Z."/>
        </authorList>
    </citation>
    <scope>NUCLEOTIDE SEQUENCE [LARGE SCALE GENOMIC DNA]</scope>
    <source>
        <strain evidence="13 14">PY_sf001</strain>
    </source>
</reference>
<keyword evidence="5" id="KW-0734">Signal transduction inhibitor</keyword>
<keyword evidence="8 11" id="KW-0472">Membrane</keyword>
<evidence type="ECO:0000256" key="4">
    <source>
        <dbReference type="ARBA" id="ARBA00022692"/>
    </source>
</evidence>
<protein>
    <recommendedName>
        <fullName evidence="15">CUB domain-containing protein</fullName>
    </recommendedName>
</protein>
<dbReference type="STRING" id="6573.A0A210QQP9"/>
<dbReference type="GO" id="GO:0000139">
    <property type="term" value="C:Golgi membrane"/>
    <property type="evidence" value="ECO:0007669"/>
    <property type="project" value="TreeGrafter"/>
</dbReference>
<keyword evidence="7 11" id="KW-1133">Transmembrane helix</keyword>
<comment type="subcellular location">
    <subcellularLocation>
        <location evidence="1">Early endosome membrane</location>
    </subcellularLocation>
    <subcellularLocation>
        <location evidence="2">Endosome membrane</location>
        <topology evidence="2">Single-pass membrane protein</topology>
    </subcellularLocation>
</comment>
<evidence type="ECO:0000256" key="9">
    <source>
        <dbReference type="ARBA" id="ARBA00023157"/>
    </source>
</evidence>
<feature type="disulfide bond" evidence="10">
    <location>
        <begin position="220"/>
        <end position="235"/>
    </location>
</feature>
<dbReference type="InterPro" id="IPR043445">
    <property type="entry name" value="TMEPAI/LRAD4"/>
</dbReference>
<dbReference type="Gene3D" id="4.10.400.10">
    <property type="entry name" value="Low-density Lipoprotein Receptor"/>
    <property type="match status" value="1"/>
</dbReference>
<feature type="transmembrane region" description="Helical" evidence="11">
    <location>
        <begin position="249"/>
        <end position="275"/>
    </location>
</feature>
<dbReference type="InterPro" id="IPR023415">
    <property type="entry name" value="LDLR_class-A_CS"/>
</dbReference>
<comment type="caution">
    <text evidence="10">Lacks conserved residue(s) required for the propagation of feature annotation.</text>
</comment>
<organism evidence="13 14">
    <name type="scientific">Mizuhopecten yessoensis</name>
    <name type="common">Japanese scallop</name>
    <name type="synonym">Patinopecten yessoensis</name>
    <dbReference type="NCBI Taxonomy" id="6573"/>
    <lineage>
        <taxon>Eukaryota</taxon>
        <taxon>Metazoa</taxon>
        <taxon>Spiralia</taxon>
        <taxon>Lophotrochozoa</taxon>
        <taxon>Mollusca</taxon>
        <taxon>Bivalvia</taxon>
        <taxon>Autobranchia</taxon>
        <taxon>Pteriomorphia</taxon>
        <taxon>Pectinida</taxon>
        <taxon>Pectinoidea</taxon>
        <taxon>Pectinidae</taxon>
        <taxon>Mizuhopecten</taxon>
    </lineage>
</organism>
<dbReference type="PANTHER" id="PTHR16514">
    <property type="entry name" value="LOW DENSITY LIPOPROTEIN RECEPTOR CLASS A DOMAIN-CONTAINING 4A"/>
    <property type="match status" value="1"/>
</dbReference>
<evidence type="ECO:0000256" key="1">
    <source>
        <dbReference type="ARBA" id="ARBA00004146"/>
    </source>
</evidence>
<dbReference type="OrthoDB" id="10038550at2759"/>
<evidence type="ECO:0000313" key="13">
    <source>
        <dbReference type="EMBL" id="OWF51055.1"/>
    </source>
</evidence>
<keyword evidence="12" id="KW-0732">Signal</keyword>
<evidence type="ECO:0000256" key="10">
    <source>
        <dbReference type="PROSITE-ProRule" id="PRU00124"/>
    </source>
</evidence>